<gene>
    <name evidence="9" type="ORF">GCU69_05755</name>
</gene>
<dbReference type="PANTHER" id="PTHR36923">
    <property type="entry name" value="FERREDOXIN"/>
    <property type="match status" value="1"/>
</dbReference>
<keyword evidence="4 8" id="KW-0249">Electron transport</keyword>
<dbReference type="Gene3D" id="3.30.70.20">
    <property type="match status" value="1"/>
</dbReference>
<dbReference type="PRINTS" id="PR00352">
    <property type="entry name" value="3FE4SFRDOXIN"/>
</dbReference>
<comment type="cofactor">
    <cofactor evidence="1">
        <name>[3Fe-4S] cluster</name>
        <dbReference type="ChEBI" id="CHEBI:21137"/>
    </cofactor>
</comment>
<evidence type="ECO:0000256" key="4">
    <source>
        <dbReference type="ARBA" id="ARBA00022982"/>
    </source>
</evidence>
<keyword evidence="7" id="KW-0003">3Fe-4S</keyword>
<protein>
    <recommendedName>
        <fullName evidence="8">Ferredoxin</fullName>
    </recommendedName>
</protein>
<accession>A0ABQ7FQ24</accession>
<dbReference type="EMBL" id="WHPN01000131">
    <property type="protein sequence ID" value="KAF4410083.1"/>
    <property type="molecule type" value="Genomic_DNA"/>
</dbReference>
<organism evidence="9 10">
    <name type="scientific">Streptomyces lycii</name>
    <dbReference type="NCBI Taxonomy" id="2654337"/>
    <lineage>
        <taxon>Bacteria</taxon>
        <taxon>Bacillati</taxon>
        <taxon>Actinomycetota</taxon>
        <taxon>Actinomycetes</taxon>
        <taxon>Kitasatosporales</taxon>
        <taxon>Streptomycetaceae</taxon>
        <taxon>Streptomyces</taxon>
    </lineage>
</organism>
<reference evidence="9 10" key="1">
    <citation type="submission" date="2019-10" db="EMBL/GenBank/DDBJ databases">
        <title>Streptomyces tenebrisbrunneis sp.nov., an endogenous actinomycete isolated from of Lycium ruthenicum.</title>
        <authorList>
            <person name="Ma L."/>
        </authorList>
    </citation>
    <scope>NUCLEOTIDE SEQUENCE [LARGE SCALE GENOMIC DNA]</scope>
    <source>
        <strain evidence="9 10">TRM 66187</strain>
    </source>
</reference>
<evidence type="ECO:0000256" key="6">
    <source>
        <dbReference type="ARBA" id="ARBA00023014"/>
    </source>
</evidence>
<keyword evidence="10" id="KW-1185">Reference proteome</keyword>
<dbReference type="RefSeq" id="WP_098750331.1">
    <property type="nucleotide sequence ID" value="NZ_WHPN01000131.1"/>
</dbReference>
<dbReference type="Pfam" id="PF13370">
    <property type="entry name" value="Fer4_13"/>
    <property type="match status" value="1"/>
</dbReference>
<evidence type="ECO:0000256" key="7">
    <source>
        <dbReference type="ARBA" id="ARBA00023291"/>
    </source>
</evidence>
<evidence type="ECO:0000256" key="5">
    <source>
        <dbReference type="ARBA" id="ARBA00023004"/>
    </source>
</evidence>
<dbReference type="SUPFAM" id="SSF54862">
    <property type="entry name" value="4Fe-4S ferredoxins"/>
    <property type="match status" value="1"/>
</dbReference>
<evidence type="ECO:0000256" key="3">
    <source>
        <dbReference type="ARBA" id="ARBA00022723"/>
    </source>
</evidence>
<evidence type="ECO:0000256" key="2">
    <source>
        <dbReference type="ARBA" id="ARBA00022448"/>
    </source>
</evidence>
<evidence type="ECO:0000256" key="1">
    <source>
        <dbReference type="ARBA" id="ARBA00001927"/>
    </source>
</evidence>
<keyword evidence="5 8" id="KW-0408">Iron</keyword>
<name>A0ABQ7FQ24_9ACTN</name>
<evidence type="ECO:0000313" key="10">
    <source>
        <dbReference type="Proteomes" id="UP000621266"/>
    </source>
</evidence>
<keyword evidence="2 8" id="KW-0813">Transport</keyword>
<keyword evidence="6 8" id="KW-0411">Iron-sulfur</keyword>
<dbReference type="InterPro" id="IPR001080">
    <property type="entry name" value="3Fe4S_ferredoxin"/>
</dbReference>
<keyword evidence="3 8" id="KW-0479">Metal-binding</keyword>
<evidence type="ECO:0000256" key="8">
    <source>
        <dbReference type="RuleBase" id="RU368020"/>
    </source>
</evidence>
<dbReference type="PANTHER" id="PTHR36923:SF3">
    <property type="entry name" value="FERREDOXIN"/>
    <property type="match status" value="1"/>
</dbReference>
<dbReference type="Proteomes" id="UP000621266">
    <property type="component" value="Unassembled WGS sequence"/>
</dbReference>
<dbReference type="InterPro" id="IPR051269">
    <property type="entry name" value="Fe-S_cluster_ET"/>
</dbReference>
<evidence type="ECO:0000313" key="9">
    <source>
        <dbReference type="EMBL" id="KAF4410083.1"/>
    </source>
</evidence>
<comment type="function">
    <text evidence="8">Ferredoxins are iron-sulfur proteins that transfer electrons in a wide variety of metabolic reactions.</text>
</comment>
<comment type="caution">
    <text evidence="9">The sequence shown here is derived from an EMBL/GenBank/DDBJ whole genome shotgun (WGS) entry which is preliminary data.</text>
</comment>
<sequence>MTVWKLDVDSTCCIGSGVCAGTAPELFVLEDDQARPVRAETAPDETALDAADSCPVAAITVRDETGETIGPRP</sequence>
<proteinExistence type="predicted"/>